<evidence type="ECO:0000256" key="2">
    <source>
        <dbReference type="PROSITE-ProRule" id="PRU00284"/>
    </source>
</evidence>
<evidence type="ECO:0000256" key="1">
    <source>
        <dbReference type="ARBA" id="ARBA00023224"/>
    </source>
</evidence>
<evidence type="ECO:0000256" key="3">
    <source>
        <dbReference type="SAM" id="Phobius"/>
    </source>
</evidence>
<reference evidence="5 6" key="1">
    <citation type="submission" date="2023-06" db="EMBL/GenBank/DDBJ databases">
        <title>Roseiconus lacunae JC819 isolated from Gulf of Mannar region, Tamil Nadu.</title>
        <authorList>
            <person name="Pk S."/>
            <person name="Ch S."/>
            <person name="Ch V.R."/>
        </authorList>
    </citation>
    <scope>NUCLEOTIDE SEQUENCE [LARGE SCALE GENOMIC DNA]</scope>
    <source>
        <strain evidence="5 6">JC819</strain>
    </source>
</reference>
<evidence type="ECO:0000259" key="4">
    <source>
        <dbReference type="PROSITE" id="PS50111"/>
    </source>
</evidence>
<dbReference type="PANTHER" id="PTHR32089:SF112">
    <property type="entry name" value="LYSOZYME-LIKE PROTEIN-RELATED"/>
    <property type="match status" value="1"/>
</dbReference>
<dbReference type="Gene3D" id="1.10.287.950">
    <property type="entry name" value="Methyl-accepting chemotaxis protein"/>
    <property type="match status" value="1"/>
</dbReference>
<dbReference type="Proteomes" id="UP001239462">
    <property type="component" value="Unassembled WGS sequence"/>
</dbReference>
<gene>
    <name evidence="5" type="ORF">QTN89_27590</name>
</gene>
<feature type="transmembrane region" description="Helical" evidence="3">
    <location>
        <begin position="197"/>
        <end position="218"/>
    </location>
</feature>
<feature type="transmembrane region" description="Helical" evidence="3">
    <location>
        <begin position="12"/>
        <end position="31"/>
    </location>
</feature>
<dbReference type="RefSeq" id="WP_230777411.1">
    <property type="nucleotide sequence ID" value="NZ_CP141221.1"/>
</dbReference>
<keyword evidence="3" id="KW-1133">Transmembrane helix</keyword>
<dbReference type="InterPro" id="IPR004089">
    <property type="entry name" value="MCPsignal_dom"/>
</dbReference>
<accession>A0ABT7PS27</accession>
<proteinExistence type="predicted"/>
<dbReference type="SUPFAM" id="SSF58104">
    <property type="entry name" value="Methyl-accepting chemotaxis protein (MCP) signaling domain"/>
    <property type="match status" value="1"/>
</dbReference>
<keyword evidence="1 2" id="KW-0807">Transducer</keyword>
<evidence type="ECO:0000313" key="6">
    <source>
        <dbReference type="Proteomes" id="UP001239462"/>
    </source>
</evidence>
<dbReference type="SMART" id="SM00283">
    <property type="entry name" value="MA"/>
    <property type="match status" value="1"/>
</dbReference>
<comment type="caution">
    <text evidence="5">The sequence shown here is derived from an EMBL/GenBank/DDBJ whole genome shotgun (WGS) entry which is preliminary data.</text>
</comment>
<sequence>MYLQGLTVRAKLTALIIVSGMSFLLYGLWSWNTLSVAKVHGPYYDRIVMGKDLIADILPPPNYIIESYLMTLQLANEVEDGASQSDIKRDLARSERLKSEFYRRHQHWVDALPEGEMKHLKTVNAYAPADEFFRVFEEKFAPACLQGDAEACRTLERGELRSLYEEHRQAIDRVVGMATDQNALAEQQVASLVSRRAYLSVAAIVLLSGVMIAIGSVISRDTVNPLRASAERLQRMSQYVRSELLKDAERTSEQAMMASSAAEEVSVNTRSLATAVEQFELSIKEISQNASNAVCTASEAVDVTRETSSRISQLGSSSSEIGEVIKTISAIASQTNLLALNATIESARAGEAGKGFAVVANEVKDLAADTTRAADEIISKIEAIQNDTQKAIEAIGRASTVIEQIAESQNAIAGAVEEQSAMTGEISKSIGEVASGSSNIAQSISAVSSAARNTTSGSGNAVKTASELEEMAQELLQLVGEIAHEPIEV</sequence>
<dbReference type="PROSITE" id="PS50111">
    <property type="entry name" value="CHEMOTAXIS_TRANSDUC_2"/>
    <property type="match status" value="1"/>
</dbReference>
<keyword evidence="3" id="KW-0472">Membrane</keyword>
<protein>
    <submittedName>
        <fullName evidence="5">Methyl-accepting chemotaxis protein</fullName>
    </submittedName>
</protein>
<dbReference type="EMBL" id="JASZZN010000034">
    <property type="protein sequence ID" value="MDM4019250.1"/>
    <property type="molecule type" value="Genomic_DNA"/>
</dbReference>
<organism evidence="5 6">
    <name type="scientific">Roseiconus lacunae</name>
    <dbReference type="NCBI Taxonomy" id="2605694"/>
    <lineage>
        <taxon>Bacteria</taxon>
        <taxon>Pseudomonadati</taxon>
        <taxon>Planctomycetota</taxon>
        <taxon>Planctomycetia</taxon>
        <taxon>Pirellulales</taxon>
        <taxon>Pirellulaceae</taxon>
        <taxon>Roseiconus</taxon>
    </lineage>
</organism>
<dbReference type="PANTHER" id="PTHR32089">
    <property type="entry name" value="METHYL-ACCEPTING CHEMOTAXIS PROTEIN MCPB"/>
    <property type="match status" value="1"/>
</dbReference>
<keyword evidence="3" id="KW-0812">Transmembrane</keyword>
<evidence type="ECO:0000313" key="5">
    <source>
        <dbReference type="EMBL" id="MDM4019250.1"/>
    </source>
</evidence>
<dbReference type="Pfam" id="PF00015">
    <property type="entry name" value="MCPsignal"/>
    <property type="match status" value="1"/>
</dbReference>
<keyword evidence="6" id="KW-1185">Reference proteome</keyword>
<feature type="domain" description="Methyl-accepting transducer" evidence="4">
    <location>
        <begin position="242"/>
        <end position="455"/>
    </location>
</feature>
<name>A0ABT7PS27_9BACT</name>